<evidence type="ECO:0000313" key="3">
    <source>
        <dbReference type="Proteomes" id="UP000815325"/>
    </source>
</evidence>
<accession>A0ABQ7FV51</accession>
<evidence type="ECO:0000256" key="1">
    <source>
        <dbReference type="SAM" id="MobiDB-lite"/>
    </source>
</evidence>
<protein>
    <recommendedName>
        <fullName evidence="4">Encoded protein</fullName>
    </recommendedName>
</protein>
<gene>
    <name evidence="2" type="ORF">DUNSADRAFT_5735</name>
</gene>
<name>A0ABQ7FV51_DUNSA</name>
<proteinExistence type="predicted"/>
<dbReference type="EMBL" id="MU071629">
    <property type="protein sequence ID" value="KAF5825942.1"/>
    <property type="molecule type" value="Genomic_DNA"/>
</dbReference>
<dbReference type="Proteomes" id="UP000815325">
    <property type="component" value="Unassembled WGS sequence"/>
</dbReference>
<reference evidence="2" key="1">
    <citation type="submission" date="2017-08" db="EMBL/GenBank/DDBJ databases">
        <authorList>
            <person name="Polle J.E."/>
            <person name="Barry K."/>
            <person name="Cushman J."/>
            <person name="Schmutz J."/>
            <person name="Tran D."/>
            <person name="Hathwaick L.T."/>
            <person name="Yim W.C."/>
            <person name="Jenkins J."/>
            <person name="Mckie-Krisberg Z.M."/>
            <person name="Prochnik S."/>
            <person name="Lindquist E."/>
            <person name="Dockter R.B."/>
            <person name="Adam C."/>
            <person name="Molina H."/>
            <person name="Bunkerborg J."/>
            <person name="Jin E."/>
            <person name="Buchheim M."/>
            <person name="Magnuson J."/>
        </authorList>
    </citation>
    <scope>NUCLEOTIDE SEQUENCE</scope>
    <source>
        <strain evidence="2">CCAP 19/18</strain>
    </source>
</reference>
<feature type="region of interest" description="Disordered" evidence="1">
    <location>
        <begin position="24"/>
        <end position="71"/>
    </location>
</feature>
<comment type="caution">
    <text evidence="2">The sequence shown here is derived from an EMBL/GenBank/DDBJ whole genome shotgun (WGS) entry which is preliminary data.</text>
</comment>
<feature type="non-terminal residue" evidence="2">
    <location>
        <position position="71"/>
    </location>
</feature>
<keyword evidence="3" id="KW-1185">Reference proteome</keyword>
<feature type="compositionally biased region" description="Low complexity" evidence="1">
    <location>
        <begin position="24"/>
        <end position="37"/>
    </location>
</feature>
<feature type="compositionally biased region" description="Basic and acidic residues" evidence="1">
    <location>
        <begin position="60"/>
        <end position="71"/>
    </location>
</feature>
<evidence type="ECO:0000313" key="2">
    <source>
        <dbReference type="EMBL" id="KAF5825942.1"/>
    </source>
</evidence>
<evidence type="ECO:0008006" key="4">
    <source>
        <dbReference type="Google" id="ProtNLM"/>
    </source>
</evidence>
<organism evidence="2 3">
    <name type="scientific">Dunaliella salina</name>
    <name type="common">Green alga</name>
    <name type="synonym">Protococcus salinus</name>
    <dbReference type="NCBI Taxonomy" id="3046"/>
    <lineage>
        <taxon>Eukaryota</taxon>
        <taxon>Viridiplantae</taxon>
        <taxon>Chlorophyta</taxon>
        <taxon>core chlorophytes</taxon>
        <taxon>Chlorophyceae</taxon>
        <taxon>CS clade</taxon>
        <taxon>Chlamydomonadales</taxon>
        <taxon>Dunaliellaceae</taxon>
        <taxon>Dunaliella</taxon>
    </lineage>
</organism>
<sequence length="71" mass="7536">MPTPTPEPRSSLEGRDADEAAAALRELSELSGPSSGSKMAEEYWFGSGQQDQKAGGPEQVRQEDEKEAGLG</sequence>